<keyword evidence="2 7" id="KW-0227">DNA damage</keyword>
<name>A0A2M6W4L7_9BACT</name>
<keyword evidence="1 7" id="KW-0479">Metal-binding</keyword>
<dbReference type="InterPro" id="IPR034137">
    <property type="entry name" value="TOPRIM_RecR"/>
</dbReference>
<dbReference type="PANTHER" id="PTHR30446">
    <property type="entry name" value="RECOMBINATION PROTEIN RECR"/>
    <property type="match status" value="1"/>
</dbReference>
<comment type="similarity">
    <text evidence="7">Belongs to the RecR family.</text>
</comment>
<evidence type="ECO:0000256" key="3">
    <source>
        <dbReference type="ARBA" id="ARBA00022771"/>
    </source>
</evidence>
<reference evidence="10" key="1">
    <citation type="submission" date="2017-09" db="EMBL/GenBank/DDBJ databases">
        <title>Depth-based differentiation of microbial function through sediment-hosted aquifers and enrichment of novel symbionts in the deep terrestrial subsurface.</title>
        <authorList>
            <person name="Probst A.J."/>
            <person name="Ladd B."/>
            <person name="Jarett J.K."/>
            <person name="Geller-Mcgrath D.E."/>
            <person name="Sieber C.M.K."/>
            <person name="Emerson J.B."/>
            <person name="Anantharaman K."/>
            <person name="Thomas B.C."/>
            <person name="Malmstrom R."/>
            <person name="Stieglmeier M."/>
            <person name="Klingl A."/>
            <person name="Woyke T."/>
            <person name="Ryan C.M."/>
            <person name="Banfield J.F."/>
        </authorList>
    </citation>
    <scope>NUCLEOTIDE SEQUENCE [LARGE SCALE GENOMIC DNA]</scope>
</reference>
<sequence>MYAKSIENLIDKFKRLPGIGQKGAERFVFYLLKNGKKEVVQLGQALDELIANIKSCRLCWNFVDSEPCPVCANNQRNKTILCVLAQASDLPAIESTGEFKGRYFILRGLLDYDLSNLKFLKIKELLERLETDKQIQEIILAFNPNLSGETTAMYLQKQIIGRNLKIKISRLARGLPMNGDLQYADQTTLSSAIKNRS</sequence>
<keyword evidence="3 7" id="KW-0863">Zinc-finger</keyword>
<dbReference type="Pfam" id="PF21176">
    <property type="entry name" value="RecR_HhH"/>
    <property type="match status" value="1"/>
</dbReference>
<dbReference type="Gene3D" id="3.30.60.80">
    <property type="match status" value="1"/>
</dbReference>
<dbReference type="HAMAP" id="MF_00017">
    <property type="entry name" value="RecR"/>
    <property type="match status" value="1"/>
</dbReference>
<feature type="zinc finger region" description="C4-type" evidence="7">
    <location>
        <begin position="56"/>
        <end position="71"/>
    </location>
</feature>
<dbReference type="Gene3D" id="3.40.1360.10">
    <property type="match status" value="1"/>
</dbReference>
<comment type="caution">
    <text evidence="9">The sequence shown here is derived from an EMBL/GenBank/DDBJ whole genome shotgun (WGS) entry which is preliminary data.</text>
</comment>
<dbReference type="GO" id="GO:0003677">
    <property type="term" value="F:DNA binding"/>
    <property type="evidence" value="ECO:0007669"/>
    <property type="project" value="UniProtKB-UniRule"/>
</dbReference>
<accession>A0A2M6W4L7</accession>
<dbReference type="InterPro" id="IPR006171">
    <property type="entry name" value="TOPRIM_dom"/>
</dbReference>
<dbReference type="CDD" id="cd01025">
    <property type="entry name" value="TOPRIM_recR"/>
    <property type="match status" value="1"/>
</dbReference>
<dbReference type="Proteomes" id="UP000231183">
    <property type="component" value="Unassembled WGS sequence"/>
</dbReference>
<dbReference type="PROSITE" id="PS50880">
    <property type="entry name" value="TOPRIM"/>
    <property type="match status" value="1"/>
</dbReference>
<proteinExistence type="inferred from homology"/>
<keyword evidence="4 7" id="KW-0862">Zinc</keyword>
<evidence type="ECO:0000256" key="5">
    <source>
        <dbReference type="ARBA" id="ARBA00023172"/>
    </source>
</evidence>
<dbReference type="NCBIfam" id="TIGR00615">
    <property type="entry name" value="recR"/>
    <property type="match status" value="1"/>
</dbReference>
<evidence type="ECO:0000256" key="1">
    <source>
        <dbReference type="ARBA" id="ARBA00022723"/>
    </source>
</evidence>
<dbReference type="AlphaFoldDB" id="A0A2M6W4L7"/>
<dbReference type="Pfam" id="PF13662">
    <property type="entry name" value="Toprim_4"/>
    <property type="match status" value="1"/>
</dbReference>
<evidence type="ECO:0000256" key="6">
    <source>
        <dbReference type="ARBA" id="ARBA00023204"/>
    </source>
</evidence>
<dbReference type="SUPFAM" id="SSF111304">
    <property type="entry name" value="Recombination protein RecR"/>
    <property type="match status" value="1"/>
</dbReference>
<evidence type="ECO:0000259" key="8">
    <source>
        <dbReference type="PROSITE" id="PS50880"/>
    </source>
</evidence>
<keyword evidence="6 7" id="KW-0234">DNA repair</keyword>
<dbReference type="PANTHER" id="PTHR30446:SF0">
    <property type="entry name" value="RECOMBINATION PROTEIN RECR"/>
    <property type="match status" value="1"/>
</dbReference>
<evidence type="ECO:0000256" key="4">
    <source>
        <dbReference type="ARBA" id="ARBA00022833"/>
    </source>
</evidence>
<dbReference type="Gene3D" id="1.10.8.420">
    <property type="entry name" value="RecR Domain 1"/>
    <property type="match status" value="1"/>
</dbReference>
<dbReference type="InterPro" id="IPR023627">
    <property type="entry name" value="Rcmb_RecR"/>
</dbReference>
<dbReference type="InterPro" id="IPR000093">
    <property type="entry name" value="DNA_Rcmb_RecR"/>
</dbReference>
<feature type="domain" description="Toprim" evidence="8">
    <location>
        <begin position="79"/>
        <end position="176"/>
    </location>
</feature>
<evidence type="ECO:0000256" key="7">
    <source>
        <dbReference type="HAMAP-Rule" id="MF_00017"/>
    </source>
</evidence>
<comment type="function">
    <text evidence="7">May play a role in DNA repair. It seems to be involved in an RecBC-independent recombinational process of DNA repair. It may act with RecF and RecO.</text>
</comment>
<protein>
    <recommendedName>
        <fullName evidence="7">Recombination protein RecR</fullName>
    </recommendedName>
</protein>
<gene>
    <name evidence="7" type="primary">recR</name>
    <name evidence="9" type="ORF">COU31_01415</name>
</gene>
<dbReference type="Pfam" id="PF21175">
    <property type="entry name" value="RecR_C"/>
    <property type="match status" value="1"/>
</dbReference>
<keyword evidence="5 7" id="KW-0233">DNA recombination</keyword>
<organism evidence="9 10">
    <name type="scientific">Candidatus Magasanikbacteria bacterium CG10_big_fil_rev_8_21_14_0_10_40_10</name>
    <dbReference type="NCBI Taxonomy" id="1974648"/>
    <lineage>
        <taxon>Bacteria</taxon>
        <taxon>Candidatus Magasanikiibacteriota</taxon>
    </lineage>
</organism>
<dbReference type="GO" id="GO:0006281">
    <property type="term" value="P:DNA repair"/>
    <property type="evidence" value="ECO:0007669"/>
    <property type="project" value="UniProtKB-UniRule"/>
</dbReference>
<evidence type="ECO:0000313" key="9">
    <source>
        <dbReference type="EMBL" id="PIT87723.1"/>
    </source>
</evidence>
<dbReference type="EMBL" id="PFBX01000012">
    <property type="protein sequence ID" value="PIT87723.1"/>
    <property type="molecule type" value="Genomic_DNA"/>
</dbReference>
<evidence type="ECO:0000256" key="2">
    <source>
        <dbReference type="ARBA" id="ARBA00022763"/>
    </source>
</evidence>
<evidence type="ECO:0000313" key="10">
    <source>
        <dbReference type="Proteomes" id="UP000231183"/>
    </source>
</evidence>
<dbReference type="GO" id="GO:0006310">
    <property type="term" value="P:DNA recombination"/>
    <property type="evidence" value="ECO:0007669"/>
    <property type="project" value="UniProtKB-UniRule"/>
</dbReference>
<dbReference type="GO" id="GO:0008270">
    <property type="term" value="F:zinc ion binding"/>
    <property type="evidence" value="ECO:0007669"/>
    <property type="project" value="UniProtKB-KW"/>
</dbReference>